<reference evidence="1 2" key="1">
    <citation type="journal article" date="2021" name="Hortic Res">
        <title>High-quality reference genome and annotation aids understanding of berry development for evergreen blueberry (Vaccinium darrowii).</title>
        <authorList>
            <person name="Yu J."/>
            <person name="Hulse-Kemp A.M."/>
            <person name="Babiker E."/>
            <person name="Staton M."/>
        </authorList>
    </citation>
    <scope>NUCLEOTIDE SEQUENCE [LARGE SCALE GENOMIC DNA]</scope>
    <source>
        <strain evidence="2">cv. NJ 8807/NJ 8810</strain>
        <tissue evidence="1">Young leaf</tissue>
    </source>
</reference>
<protein>
    <submittedName>
        <fullName evidence="1">Uncharacterized protein</fullName>
    </submittedName>
</protein>
<evidence type="ECO:0000313" key="2">
    <source>
        <dbReference type="Proteomes" id="UP000828048"/>
    </source>
</evidence>
<comment type="caution">
    <text evidence="1">The sequence shown here is derived from an EMBL/GenBank/DDBJ whole genome shotgun (WGS) entry which is preliminary data.</text>
</comment>
<evidence type="ECO:0000313" key="1">
    <source>
        <dbReference type="EMBL" id="KAH7865616.1"/>
    </source>
</evidence>
<gene>
    <name evidence="1" type="ORF">Vadar_008962</name>
</gene>
<organism evidence="1 2">
    <name type="scientific">Vaccinium darrowii</name>
    <dbReference type="NCBI Taxonomy" id="229202"/>
    <lineage>
        <taxon>Eukaryota</taxon>
        <taxon>Viridiplantae</taxon>
        <taxon>Streptophyta</taxon>
        <taxon>Embryophyta</taxon>
        <taxon>Tracheophyta</taxon>
        <taxon>Spermatophyta</taxon>
        <taxon>Magnoliopsida</taxon>
        <taxon>eudicotyledons</taxon>
        <taxon>Gunneridae</taxon>
        <taxon>Pentapetalae</taxon>
        <taxon>asterids</taxon>
        <taxon>Ericales</taxon>
        <taxon>Ericaceae</taxon>
        <taxon>Vaccinioideae</taxon>
        <taxon>Vaccinieae</taxon>
        <taxon>Vaccinium</taxon>
    </lineage>
</organism>
<name>A0ACB7ZJH3_9ERIC</name>
<proteinExistence type="predicted"/>
<keyword evidence="2" id="KW-1185">Reference proteome</keyword>
<sequence length="431" mass="49857">MRMVFVMSKLASGMKKQALGELVRKNRPSIIFLMESKSNKVKLETTRNKLGFDSSFYVDPEGLSGGLVLWWDSGVTVEVELANKTFIHAIITDKSNQKMWAATFVYGCPNRGGRSQIWEEIKRIGCSEILPWACMGDFNQVLHGMDKLGGACPSQTLISNFHDFLCDCGLVDLEFKGPHFTWRNNCRGDDFIMERIDMVFATAKWREMFDKAMVFVEPAMGFDHIPLILNTEVPLFRVGKPFKFESFWTSEEGCQGVIEDAWSKQVEGSPMYSVCQKLKACKEKLKEWSKRTFGDLRLKIELAMGHLSKIQHNLSKGYKADFLMEEKKILQDLEDLWQKETMYWHQRSRIKWLQLGDRNSRFFHLSTIQRRQKNQIVRLKDGLGTWKENPREIAGIVNDYFGELFKEPPARAFDDLISLIDPLFPTSTTMY</sequence>
<dbReference type="EMBL" id="CM037159">
    <property type="protein sequence ID" value="KAH7865616.1"/>
    <property type="molecule type" value="Genomic_DNA"/>
</dbReference>
<accession>A0ACB7ZJH3</accession>
<dbReference type="Proteomes" id="UP000828048">
    <property type="component" value="Chromosome 9"/>
</dbReference>